<dbReference type="Proteomes" id="UP000241595">
    <property type="component" value="Unassembled WGS sequence"/>
</dbReference>
<keyword evidence="3" id="KW-1185">Reference proteome</keyword>
<name>A0A2U3N6T9_9MYCO</name>
<evidence type="ECO:0000256" key="1">
    <source>
        <dbReference type="SAM" id="MobiDB-lite"/>
    </source>
</evidence>
<evidence type="ECO:0000313" key="3">
    <source>
        <dbReference type="Proteomes" id="UP000241595"/>
    </source>
</evidence>
<evidence type="ECO:0000313" key="2">
    <source>
        <dbReference type="EMBL" id="SPM27179.1"/>
    </source>
</evidence>
<protein>
    <submittedName>
        <fullName evidence="2">Uncharacterized protein</fullName>
    </submittedName>
</protein>
<proteinExistence type="predicted"/>
<dbReference type="EMBL" id="FTRV01000009">
    <property type="protein sequence ID" value="SPM27179.1"/>
    <property type="molecule type" value="Genomic_DNA"/>
</dbReference>
<sequence>MPRVRADTAMADQSGVYRLLVDREEAEYEEWSAGVLGRNGRYPRRRRLEALRAGGPAVFAVYELPVWAQPAGTPPPPRSHAAWNREDQLARGAPVTVFSDDRVTAGAVDGAPTPLDELLDL</sequence>
<dbReference type="AlphaFoldDB" id="A0A2U3N6T9"/>
<dbReference type="STRING" id="1841859.GCA_900157385_00650"/>
<organism evidence="2 3">
    <name type="scientific">Mycobacterium terramassiliense</name>
    <dbReference type="NCBI Taxonomy" id="1841859"/>
    <lineage>
        <taxon>Bacteria</taxon>
        <taxon>Bacillati</taxon>
        <taxon>Actinomycetota</taxon>
        <taxon>Actinomycetes</taxon>
        <taxon>Mycobacteriales</taxon>
        <taxon>Mycobacteriaceae</taxon>
        <taxon>Mycobacterium</taxon>
    </lineage>
</organism>
<accession>A0A2U3N6T9</accession>
<feature type="region of interest" description="Disordered" evidence="1">
    <location>
        <begin position="102"/>
        <end position="121"/>
    </location>
</feature>
<reference evidence="2 3" key="1">
    <citation type="submission" date="2017-01" db="EMBL/GenBank/DDBJ databases">
        <authorList>
            <consortium name="Urmite Genomes"/>
        </authorList>
    </citation>
    <scope>NUCLEOTIDE SEQUENCE [LARGE SCALE GENOMIC DNA]</scope>
    <source>
        <strain evidence="2 3">AB308</strain>
    </source>
</reference>
<dbReference type="RefSeq" id="WP_077097816.1">
    <property type="nucleotide sequence ID" value="NZ_LT717698.1"/>
</dbReference>
<gene>
    <name evidence="2" type="ORF">MTAB308_654</name>
</gene>
<dbReference type="OrthoDB" id="9959496at2"/>